<sequence>MLRWRPCPTMPLPAATPQTSQPAVGCTLDPVVSWLRRLVTSTQAMTVNDMHDGHVALDIQRLDRIYLNAYVPLQTSAQVVAFLTGNVSYPFPSLALFRQSGDRFRRPVASYAQANNIPWIKFGKHDVGGKLEIMRPHLDHTGRHRPLRRRGKRSRAGVPAGLNRLRTPVGLRRPAVVVRQDRTASDRVLLLPVGHRLRPGVRQGLQLLPLPGQDLAQWPRVGQAASGPGQARVHRTIQRLRHHRRPRRAAGDLRPARRRRDHCVRQALAGPAAAALR</sequence>
<name>A0A3E0GTM9_9PSEU</name>
<evidence type="ECO:0000313" key="3">
    <source>
        <dbReference type="Proteomes" id="UP000256269"/>
    </source>
</evidence>
<comment type="caution">
    <text evidence="2">The sequence shown here is derived from an EMBL/GenBank/DDBJ whole genome shotgun (WGS) entry which is preliminary data.</text>
</comment>
<keyword evidence="3" id="KW-1185">Reference proteome</keyword>
<accession>A0A3E0GTM9</accession>
<gene>
    <name evidence="2" type="ORF">BCF44_13141</name>
</gene>
<reference evidence="2 3" key="1">
    <citation type="submission" date="2018-08" db="EMBL/GenBank/DDBJ databases">
        <title>Genomic Encyclopedia of Archaeal and Bacterial Type Strains, Phase II (KMG-II): from individual species to whole genera.</title>
        <authorList>
            <person name="Goeker M."/>
        </authorList>
    </citation>
    <scope>NUCLEOTIDE SEQUENCE [LARGE SCALE GENOMIC DNA]</scope>
    <source>
        <strain evidence="2 3">DSM 45791</strain>
    </source>
</reference>
<dbReference type="AlphaFoldDB" id="A0A3E0GTM9"/>
<dbReference type="EMBL" id="QUNO01000031">
    <property type="protein sequence ID" value="REH26986.1"/>
    <property type="molecule type" value="Genomic_DNA"/>
</dbReference>
<feature type="compositionally biased region" description="Basic residues" evidence="1">
    <location>
        <begin position="239"/>
        <end position="248"/>
    </location>
</feature>
<dbReference type="Proteomes" id="UP000256269">
    <property type="component" value="Unassembled WGS sequence"/>
</dbReference>
<organism evidence="2 3">
    <name type="scientific">Kutzneria buriramensis</name>
    <dbReference type="NCBI Taxonomy" id="1045776"/>
    <lineage>
        <taxon>Bacteria</taxon>
        <taxon>Bacillati</taxon>
        <taxon>Actinomycetota</taxon>
        <taxon>Actinomycetes</taxon>
        <taxon>Pseudonocardiales</taxon>
        <taxon>Pseudonocardiaceae</taxon>
        <taxon>Kutzneria</taxon>
    </lineage>
</organism>
<proteinExistence type="predicted"/>
<evidence type="ECO:0000256" key="1">
    <source>
        <dbReference type="SAM" id="MobiDB-lite"/>
    </source>
</evidence>
<protein>
    <submittedName>
        <fullName evidence="2">Uncharacterized protein</fullName>
    </submittedName>
</protein>
<feature type="region of interest" description="Disordered" evidence="1">
    <location>
        <begin position="239"/>
        <end position="260"/>
    </location>
</feature>
<evidence type="ECO:0000313" key="2">
    <source>
        <dbReference type="EMBL" id="REH26986.1"/>
    </source>
</evidence>